<dbReference type="InterPro" id="IPR050879">
    <property type="entry name" value="Acyltransferase_3"/>
</dbReference>
<keyword evidence="1" id="KW-1133">Transmembrane helix</keyword>
<dbReference type="GO" id="GO:0000271">
    <property type="term" value="P:polysaccharide biosynthetic process"/>
    <property type="evidence" value="ECO:0007669"/>
    <property type="project" value="TreeGrafter"/>
</dbReference>
<dbReference type="OrthoDB" id="290051at2"/>
<keyword evidence="4" id="KW-1185">Reference proteome</keyword>
<keyword evidence="1" id="KW-0472">Membrane</keyword>
<reference evidence="3" key="1">
    <citation type="submission" date="2011-09" db="EMBL/GenBank/DDBJ databases">
        <title>The permanent draft genome of Mucilaginibacter paludis DSM 18603.</title>
        <authorList>
            <consortium name="US DOE Joint Genome Institute (JGI-PGF)"/>
            <person name="Lucas S."/>
            <person name="Han J."/>
            <person name="Lapidus A."/>
            <person name="Bruce D."/>
            <person name="Goodwin L."/>
            <person name="Pitluck S."/>
            <person name="Peters L."/>
            <person name="Kyrpides N."/>
            <person name="Mavromatis K."/>
            <person name="Ivanova N."/>
            <person name="Mikhailova N."/>
            <person name="Held B."/>
            <person name="Detter J.C."/>
            <person name="Tapia R."/>
            <person name="Han C."/>
            <person name="Land M."/>
            <person name="Hauser L."/>
            <person name="Markowitz V."/>
            <person name="Cheng J.-F."/>
            <person name="Hugenholtz P."/>
            <person name="Woyke T."/>
            <person name="Wu D."/>
            <person name="Tindall B."/>
            <person name="Brambilla E."/>
            <person name="Klenk H.-P."/>
            <person name="Eisen J.A."/>
        </authorList>
    </citation>
    <scope>NUCLEOTIDE SEQUENCE [LARGE SCALE GENOMIC DNA]</scope>
    <source>
        <strain evidence="3">DSM 18603</strain>
    </source>
</reference>
<feature type="transmembrane region" description="Helical" evidence="1">
    <location>
        <begin position="33"/>
        <end position="51"/>
    </location>
</feature>
<dbReference type="GO" id="GO:0016747">
    <property type="term" value="F:acyltransferase activity, transferring groups other than amino-acyl groups"/>
    <property type="evidence" value="ECO:0007669"/>
    <property type="project" value="InterPro"/>
</dbReference>
<feature type="transmembrane region" description="Helical" evidence="1">
    <location>
        <begin position="298"/>
        <end position="314"/>
    </location>
</feature>
<evidence type="ECO:0000313" key="3">
    <source>
        <dbReference type="EMBL" id="EHQ29631.1"/>
    </source>
</evidence>
<proteinExistence type="predicted"/>
<keyword evidence="3" id="KW-0808">Transferase</keyword>
<organism evidence="3 4">
    <name type="scientific">Mucilaginibacter paludis DSM 18603</name>
    <dbReference type="NCBI Taxonomy" id="714943"/>
    <lineage>
        <taxon>Bacteria</taxon>
        <taxon>Pseudomonadati</taxon>
        <taxon>Bacteroidota</taxon>
        <taxon>Sphingobacteriia</taxon>
        <taxon>Sphingobacteriales</taxon>
        <taxon>Sphingobacteriaceae</taxon>
        <taxon>Mucilaginibacter</taxon>
    </lineage>
</organism>
<feature type="transmembrane region" description="Helical" evidence="1">
    <location>
        <begin position="175"/>
        <end position="194"/>
    </location>
</feature>
<feature type="transmembrane region" description="Helical" evidence="1">
    <location>
        <begin position="267"/>
        <end position="286"/>
    </location>
</feature>
<dbReference type="PANTHER" id="PTHR23028">
    <property type="entry name" value="ACETYLTRANSFERASE"/>
    <property type="match status" value="1"/>
</dbReference>
<evidence type="ECO:0000259" key="2">
    <source>
        <dbReference type="Pfam" id="PF01757"/>
    </source>
</evidence>
<dbReference type="InterPro" id="IPR002656">
    <property type="entry name" value="Acyl_transf_3_dom"/>
</dbReference>
<keyword evidence="1" id="KW-0812">Transmembrane</keyword>
<feature type="domain" description="Acyltransferase 3" evidence="2">
    <location>
        <begin position="29"/>
        <end position="355"/>
    </location>
</feature>
<feature type="transmembrane region" description="Helical" evidence="1">
    <location>
        <begin position="100"/>
        <end position="121"/>
    </location>
</feature>
<feature type="transmembrane region" description="Helical" evidence="1">
    <location>
        <begin position="127"/>
        <end position="145"/>
    </location>
</feature>
<name>H1YC68_9SPHI</name>
<accession>H1YC68</accession>
<protein>
    <submittedName>
        <fullName evidence="3">Acyltransferase 3</fullName>
    </submittedName>
</protein>
<dbReference type="EMBL" id="CM001403">
    <property type="protein sequence ID" value="EHQ29631.1"/>
    <property type="molecule type" value="Genomic_DNA"/>
</dbReference>
<dbReference type="STRING" id="714943.Mucpa_5560"/>
<dbReference type="PANTHER" id="PTHR23028:SF53">
    <property type="entry name" value="ACYL_TRANSF_3 DOMAIN-CONTAINING PROTEIN"/>
    <property type="match status" value="1"/>
</dbReference>
<dbReference type="Pfam" id="PF01757">
    <property type="entry name" value="Acyl_transf_3"/>
    <property type="match status" value="1"/>
</dbReference>
<dbReference type="eggNOG" id="COG1835">
    <property type="taxonomic scope" value="Bacteria"/>
</dbReference>
<feature type="transmembrane region" description="Helical" evidence="1">
    <location>
        <begin position="341"/>
        <end position="362"/>
    </location>
</feature>
<sequence length="375" mass="43712">MNTNIKKPSYSLFSPIAEIPAILKQAYLPSLDGFRAISITIVIVFHILMSYHTRFNFHAFANLGVQFFFVISGFLITTLLLKEQVKKGNISLKNFYIRRFFRIIPIAYLYLVCVVALNFILHLKLNPLYILASFLFIRNFFWGSTKLDHLTTHYWSLSVEEQFYLFFPVILKKNINVYICFLLFLIAFGVILDFNGEFLKSLDSTGATYLIISFLNQFQGIAIGSLFCILIVKGKISSDFKQKTFKMVCLLFLILLLTFFSEGFGNVKNILKCFAFAYVVFMCLEVDNSIFYRFLNHAWVKLIGVLSFSIYIWQQPLTLGLNFFNSSGLIQRFSNKLPVDLAFSLISIIVLFCISYISYHYYEKKFLKLRERYRD</sequence>
<dbReference type="GO" id="GO:0016020">
    <property type="term" value="C:membrane"/>
    <property type="evidence" value="ECO:0007669"/>
    <property type="project" value="TreeGrafter"/>
</dbReference>
<dbReference type="HOGENOM" id="CLU_005679_1_2_10"/>
<evidence type="ECO:0000256" key="1">
    <source>
        <dbReference type="SAM" id="Phobius"/>
    </source>
</evidence>
<feature type="transmembrane region" description="Helical" evidence="1">
    <location>
        <begin position="206"/>
        <end position="232"/>
    </location>
</feature>
<evidence type="ECO:0000313" key="4">
    <source>
        <dbReference type="Proteomes" id="UP000002774"/>
    </source>
</evidence>
<dbReference type="AlphaFoldDB" id="H1YC68"/>
<feature type="transmembrane region" description="Helical" evidence="1">
    <location>
        <begin position="57"/>
        <end position="80"/>
    </location>
</feature>
<keyword evidence="3" id="KW-0012">Acyltransferase</keyword>
<feature type="transmembrane region" description="Helical" evidence="1">
    <location>
        <begin position="244"/>
        <end position="261"/>
    </location>
</feature>
<gene>
    <name evidence="3" type="ORF">Mucpa_5560</name>
</gene>
<dbReference type="Proteomes" id="UP000002774">
    <property type="component" value="Chromosome"/>
</dbReference>